<evidence type="ECO:0000313" key="2">
    <source>
        <dbReference type="Proteomes" id="UP000199446"/>
    </source>
</evidence>
<protein>
    <submittedName>
        <fullName evidence="1">Uncharacterized protein</fullName>
    </submittedName>
</protein>
<dbReference type="EMBL" id="FNBC01000051">
    <property type="protein sequence ID" value="SDF41545.1"/>
    <property type="molecule type" value="Genomic_DNA"/>
</dbReference>
<dbReference type="OrthoDB" id="33092at2"/>
<dbReference type="AlphaFoldDB" id="A0A1G7KWG9"/>
<sequence length="85" mass="10117">MKEAEAFARRVRRLVFNRQRTEVQVFLEEGFLYLREDPHARFAQGVGAERLQGFALRRDEVELFFGDGSRLRLTHRLGRLRAYFS</sequence>
<organism evidence="1 2">
    <name type="scientific">Thermus arciformis</name>
    <dbReference type="NCBI Taxonomy" id="482827"/>
    <lineage>
        <taxon>Bacteria</taxon>
        <taxon>Thermotogati</taxon>
        <taxon>Deinococcota</taxon>
        <taxon>Deinococci</taxon>
        <taxon>Thermales</taxon>
        <taxon>Thermaceae</taxon>
        <taxon>Thermus</taxon>
    </lineage>
</organism>
<proteinExistence type="predicted"/>
<dbReference type="RefSeq" id="WP_093008622.1">
    <property type="nucleotide sequence ID" value="NZ_FNBC01000051.1"/>
</dbReference>
<dbReference type="STRING" id="482827.SAMN04488243_15110"/>
<keyword evidence="2" id="KW-1185">Reference proteome</keyword>
<dbReference type="Proteomes" id="UP000199446">
    <property type="component" value="Unassembled WGS sequence"/>
</dbReference>
<evidence type="ECO:0000313" key="1">
    <source>
        <dbReference type="EMBL" id="SDF41545.1"/>
    </source>
</evidence>
<name>A0A1G7KWG9_9DEIN</name>
<gene>
    <name evidence="1" type="ORF">SAMN04488243_15110</name>
</gene>
<reference evidence="2" key="1">
    <citation type="submission" date="2016-10" db="EMBL/GenBank/DDBJ databases">
        <authorList>
            <person name="Varghese N."/>
            <person name="Submissions S."/>
        </authorList>
    </citation>
    <scope>NUCLEOTIDE SEQUENCE [LARGE SCALE GENOMIC DNA]</scope>
    <source>
        <strain evidence="2">CGMCC 1.6992</strain>
    </source>
</reference>
<accession>A0A1G7KWG9</accession>